<sequence length="126" mass="14592">MKTIEVVAAVIYNNGTYLATQKGDGPFRGQWEFPGGKIEIGETKQEALIREIKEELSLTIEVEKWICTTEYDYPTFHITMHSYLCRMIEGKPILNEHQALKWLPAKDLNNLKWLPADIKTVRLLQE</sequence>
<evidence type="ECO:0000256" key="13">
    <source>
        <dbReference type="ARBA" id="ARBA00040794"/>
    </source>
</evidence>
<dbReference type="InterPro" id="IPR047127">
    <property type="entry name" value="MutT-like"/>
</dbReference>
<evidence type="ECO:0000256" key="5">
    <source>
        <dbReference type="ARBA" id="ARBA00022723"/>
    </source>
</evidence>
<keyword evidence="4" id="KW-0235">DNA replication</keyword>
<evidence type="ECO:0000256" key="8">
    <source>
        <dbReference type="ARBA" id="ARBA00022842"/>
    </source>
</evidence>
<dbReference type="Proteomes" id="UP001596020">
    <property type="component" value="Unassembled WGS sequence"/>
</dbReference>
<organism evidence="18 19">
    <name type="scientific">Falsiporphyromonas endometrii</name>
    <dbReference type="NCBI Taxonomy" id="1387297"/>
    <lineage>
        <taxon>Bacteria</taxon>
        <taxon>Pseudomonadati</taxon>
        <taxon>Bacteroidota</taxon>
        <taxon>Bacteroidia</taxon>
        <taxon>Bacteroidales</taxon>
        <taxon>Porphyromonadaceae</taxon>
        <taxon>Falsiporphyromonas</taxon>
    </lineage>
</organism>
<evidence type="ECO:0000256" key="7">
    <source>
        <dbReference type="ARBA" id="ARBA00022801"/>
    </source>
</evidence>
<evidence type="ECO:0000313" key="19">
    <source>
        <dbReference type="Proteomes" id="UP001596020"/>
    </source>
</evidence>
<dbReference type="RefSeq" id="WP_380079579.1">
    <property type="nucleotide sequence ID" value="NZ_JBHSGO010000202.1"/>
</dbReference>
<evidence type="ECO:0000256" key="2">
    <source>
        <dbReference type="ARBA" id="ARBA00005582"/>
    </source>
</evidence>
<evidence type="ECO:0000256" key="12">
    <source>
        <dbReference type="ARBA" id="ARBA00038905"/>
    </source>
</evidence>
<dbReference type="CDD" id="cd03425">
    <property type="entry name" value="NUDIX_MutT_NudA_like"/>
    <property type="match status" value="1"/>
</dbReference>
<keyword evidence="6" id="KW-0227">DNA damage</keyword>
<dbReference type="InterPro" id="IPR000086">
    <property type="entry name" value="NUDIX_hydrolase_dom"/>
</dbReference>
<evidence type="ECO:0000313" key="18">
    <source>
        <dbReference type="EMBL" id="MFC4666478.1"/>
    </source>
</evidence>
<comment type="catalytic activity">
    <reaction evidence="10">
        <text>8-oxo-dGTP + H2O = 8-oxo-dGMP + diphosphate + H(+)</text>
        <dbReference type="Rhea" id="RHEA:31575"/>
        <dbReference type="ChEBI" id="CHEBI:15377"/>
        <dbReference type="ChEBI" id="CHEBI:15378"/>
        <dbReference type="ChEBI" id="CHEBI:33019"/>
        <dbReference type="ChEBI" id="CHEBI:63224"/>
        <dbReference type="ChEBI" id="CHEBI:77896"/>
        <dbReference type="EC" id="3.6.1.55"/>
    </reaction>
</comment>
<keyword evidence="8" id="KW-0460">Magnesium</keyword>
<dbReference type="InterPro" id="IPR015797">
    <property type="entry name" value="NUDIX_hydrolase-like_dom_sf"/>
</dbReference>
<dbReference type="Pfam" id="PF00293">
    <property type="entry name" value="NUDIX"/>
    <property type="match status" value="1"/>
</dbReference>
<reference evidence="19" key="1">
    <citation type="journal article" date="2019" name="Int. J. Syst. Evol. Microbiol.">
        <title>The Global Catalogue of Microorganisms (GCM) 10K type strain sequencing project: providing services to taxonomists for standard genome sequencing and annotation.</title>
        <authorList>
            <consortium name="The Broad Institute Genomics Platform"/>
            <consortium name="The Broad Institute Genome Sequencing Center for Infectious Disease"/>
            <person name="Wu L."/>
            <person name="Ma J."/>
        </authorList>
    </citation>
    <scope>NUCLEOTIDE SEQUENCE [LARGE SCALE GENOMIC DNA]</scope>
    <source>
        <strain evidence="19">CGMCC 4.7357</strain>
    </source>
</reference>
<dbReference type="EMBL" id="JBHSGO010000202">
    <property type="protein sequence ID" value="MFC4666478.1"/>
    <property type="molecule type" value="Genomic_DNA"/>
</dbReference>
<comment type="cofactor">
    <cofactor evidence="1">
        <name>Mg(2+)</name>
        <dbReference type="ChEBI" id="CHEBI:18420"/>
    </cofactor>
</comment>
<dbReference type="SUPFAM" id="SSF55811">
    <property type="entry name" value="Nudix"/>
    <property type="match status" value="1"/>
</dbReference>
<keyword evidence="19" id="KW-1185">Reference proteome</keyword>
<evidence type="ECO:0000256" key="1">
    <source>
        <dbReference type="ARBA" id="ARBA00001946"/>
    </source>
</evidence>
<evidence type="ECO:0000256" key="15">
    <source>
        <dbReference type="ARBA" id="ARBA00041979"/>
    </source>
</evidence>
<comment type="similarity">
    <text evidence="2">Belongs to the Nudix hydrolase family.</text>
</comment>
<dbReference type="PROSITE" id="PS51462">
    <property type="entry name" value="NUDIX"/>
    <property type="match status" value="1"/>
</dbReference>
<dbReference type="PANTHER" id="PTHR47707">
    <property type="entry name" value="8-OXO-DGTP DIPHOSPHATASE"/>
    <property type="match status" value="1"/>
</dbReference>
<proteinExistence type="inferred from homology"/>
<dbReference type="InterPro" id="IPR020476">
    <property type="entry name" value="Nudix_hydrolase"/>
</dbReference>
<evidence type="ECO:0000256" key="4">
    <source>
        <dbReference type="ARBA" id="ARBA00022705"/>
    </source>
</evidence>
<dbReference type="EC" id="3.6.1.55" evidence="12"/>
<dbReference type="PANTHER" id="PTHR47707:SF1">
    <property type="entry name" value="NUDIX HYDROLASE FAMILY PROTEIN"/>
    <property type="match status" value="1"/>
</dbReference>
<evidence type="ECO:0000256" key="3">
    <source>
        <dbReference type="ARBA" id="ARBA00022457"/>
    </source>
</evidence>
<evidence type="ECO:0000256" key="10">
    <source>
        <dbReference type="ARBA" id="ARBA00035861"/>
    </source>
</evidence>
<keyword evidence="3" id="KW-0515">Mutator protein</keyword>
<dbReference type="GO" id="GO:0016787">
    <property type="term" value="F:hydrolase activity"/>
    <property type="evidence" value="ECO:0007669"/>
    <property type="project" value="UniProtKB-KW"/>
</dbReference>
<protein>
    <recommendedName>
        <fullName evidence="13">8-oxo-dGTP diphosphatase</fullName>
        <ecNumber evidence="12">3.6.1.55</ecNumber>
    </recommendedName>
    <alternativeName>
        <fullName evidence="16">7,8-dihydro-8-oxoguanine-triphosphatase</fullName>
    </alternativeName>
    <alternativeName>
        <fullName evidence="15">Mutator protein MutT</fullName>
    </alternativeName>
    <alternativeName>
        <fullName evidence="14">dGTP pyrophosphohydrolase</fullName>
    </alternativeName>
</protein>
<evidence type="ECO:0000256" key="11">
    <source>
        <dbReference type="ARBA" id="ARBA00036904"/>
    </source>
</evidence>
<keyword evidence="7 18" id="KW-0378">Hydrolase</keyword>
<evidence type="ECO:0000256" key="9">
    <source>
        <dbReference type="ARBA" id="ARBA00023204"/>
    </source>
</evidence>
<comment type="caution">
    <text evidence="18">The sequence shown here is derived from an EMBL/GenBank/DDBJ whole genome shotgun (WGS) entry which is preliminary data.</text>
</comment>
<evidence type="ECO:0000259" key="17">
    <source>
        <dbReference type="PROSITE" id="PS51462"/>
    </source>
</evidence>
<comment type="catalytic activity">
    <reaction evidence="11">
        <text>8-oxo-GTP + H2O = 8-oxo-GMP + diphosphate + H(+)</text>
        <dbReference type="Rhea" id="RHEA:67616"/>
        <dbReference type="ChEBI" id="CHEBI:15377"/>
        <dbReference type="ChEBI" id="CHEBI:15378"/>
        <dbReference type="ChEBI" id="CHEBI:33019"/>
        <dbReference type="ChEBI" id="CHEBI:143553"/>
        <dbReference type="ChEBI" id="CHEBI:145694"/>
    </reaction>
</comment>
<keyword evidence="5" id="KW-0479">Metal-binding</keyword>
<feature type="domain" description="Nudix hydrolase" evidence="17">
    <location>
        <begin position="2"/>
        <end position="125"/>
    </location>
</feature>
<evidence type="ECO:0000256" key="14">
    <source>
        <dbReference type="ARBA" id="ARBA00041592"/>
    </source>
</evidence>
<evidence type="ECO:0000256" key="16">
    <source>
        <dbReference type="ARBA" id="ARBA00042798"/>
    </source>
</evidence>
<dbReference type="Gene3D" id="3.90.79.10">
    <property type="entry name" value="Nucleoside Triphosphate Pyrophosphohydrolase"/>
    <property type="match status" value="1"/>
</dbReference>
<gene>
    <name evidence="18" type="ORF">ACFO3G_07695</name>
</gene>
<accession>A0ABV9K8Y7</accession>
<dbReference type="PRINTS" id="PR00502">
    <property type="entry name" value="NUDIXFAMILY"/>
</dbReference>
<evidence type="ECO:0000256" key="6">
    <source>
        <dbReference type="ARBA" id="ARBA00022763"/>
    </source>
</evidence>
<name>A0ABV9K8Y7_9PORP</name>
<keyword evidence="9" id="KW-0234">DNA repair</keyword>